<evidence type="ECO:0000313" key="2">
    <source>
        <dbReference type="EMBL" id="MFC7131238.1"/>
    </source>
</evidence>
<reference evidence="2 3" key="1">
    <citation type="journal article" date="2019" name="Int. J. Syst. Evol. Microbiol.">
        <title>The Global Catalogue of Microorganisms (GCM) 10K type strain sequencing project: providing services to taxonomists for standard genome sequencing and annotation.</title>
        <authorList>
            <consortium name="The Broad Institute Genomics Platform"/>
            <consortium name="The Broad Institute Genome Sequencing Center for Infectious Disease"/>
            <person name="Wu L."/>
            <person name="Ma J."/>
        </authorList>
    </citation>
    <scope>NUCLEOTIDE SEQUENCE [LARGE SCALE GENOMIC DNA]</scope>
    <source>
        <strain evidence="2 3">DSM 26526</strain>
    </source>
</reference>
<organism evidence="2 3">
    <name type="scientific">Haloferax chudinovii</name>
    <dbReference type="NCBI Taxonomy" id="1109010"/>
    <lineage>
        <taxon>Archaea</taxon>
        <taxon>Methanobacteriati</taxon>
        <taxon>Methanobacteriota</taxon>
        <taxon>Stenosarchaea group</taxon>
        <taxon>Halobacteria</taxon>
        <taxon>Halobacteriales</taxon>
        <taxon>Haloferacaceae</taxon>
        <taxon>Haloferax</taxon>
    </lineage>
</organism>
<comment type="caution">
    <text evidence="2">The sequence shown here is derived from an EMBL/GenBank/DDBJ whole genome shotgun (WGS) entry which is preliminary data.</text>
</comment>
<keyword evidence="3" id="KW-1185">Reference proteome</keyword>
<feature type="region of interest" description="Disordered" evidence="1">
    <location>
        <begin position="255"/>
        <end position="276"/>
    </location>
</feature>
<dbReference type="AlphaFoldDB" id="A0ABD5XQ10"/>
<evidence type="ECO:0000313" key="3">
    <source>
        <dbReference type="Proteomes" id="UP001596460"/>
    </source>
</evidence>
<name>A0ABD5XQ10_9EURY</name>
<dbReference type="PROSITE" id="PS51318">
    <property type="entry name" value="TAT"/>
    <property type="match status" value="1"/>
</dbReference>
<feature type="compositionally biased region" description="Polar residues" evidence="1">
    <location>
        <begin position="260"/>
        <end position="270"/>
    </location>
</feature>
<evidence type="ECO:0000256" key="1">
    <source>
        <dbReference type="SAM" id="MobiDB-lite"/>
    </source>
</evidence>
<accession>A0ABD5XQ10</accession>
<dbReference type="RefSeq" id="WP_390247202.1">
    <property type="nucleotide sequence ID" value="NZ_JBHTAB010000013.1"/>
</dbReference>
<protein>
    <recommendedName>
        <fullName evidence="4">Tat pathway signal protein</fullName>
    </recommendedName>
</protein>
<dbReference type="InterPro" id="IPR006311">
    <property type="entry name" value="TAT_signal"/>
</dbReference>
<sequence>MTGKVPRRGFLASIGASFLASGIASATGTSTPTQLAVVLKGDRKQPIRQKHITQARAEFLQQHGLDDGTKFALRSFAGGSSKRIIGYGIAIDNGVPVESVYTIPSPEQLIPADTDGPEKTDVSTKRTSEFTSISDSISQFHSDLDTFADGNRDPVVDSVSSSQTPTTQLAEPEPGWVKQGEINEATAVYWNFHGENIQVGRIDLDTEVWKSGDETRDYEDKYACALRGEMWPSPSIDHLNTPSIFRNEGSHLIQDWDRTSMGSPTITESSPDTEKN</sequence>
<proteinExistence type="predicted"/>
<dbReference type="Proteomes" id="UP001596460">
    <property type="component" value="Unassembled WGS sequence"/>
</dbReference>
<dbReference type="EMBL" id="JBHTAB010000013">
    <property type="protein sequence ID" value="MFC7131238.1"/>
    <property type="molecule type" value="Genomic_DNA"/>
</dbReference>
<evidence type="ECO:0008006" key="4">
    <source>
        <dbReference type="Google" id="ProtNLM"/>
    </source>
</evidence>
<gene>
    <name evidence="2" type="ORF">ACFQI8_17865</name>
</gene>